<comment type="caution">
    <text evidence="5">The sequence shown here is derived from an EMBL/GenBank/DDBJ whole genome shotgun (WGS) entry which is preliminary data.</text>
</comment>
<evidence type="ECO:0000259" key="4">
    <source>
        <dbReference type="PROSITE" id="PS51084"/>
    </source>
</evidence>
<evidence type="ECO:0000256" key="3">
    <source>
        <dbReference type="PROSITE-ProRule" id="PRU00464"/>
    </source>
</evidence>
<dbReference type="PANTHER" id="PTHR46243:SF1">
    <property type="entry name" value="BIS(5'-ADENOSYL)-TRIPHOSPHATASE"/>
    <property type="match status" value="1"/>
</dbReference>
<dbReference type="Pfam" id="PF01230">
    <property type="entry name" value="HIT"/>
    <property type="match status" value="1"/>
</dbReference>
<feature type="short sequence motif" description="Histidine triad motif" evidence="3">
    <location>
        <begin position="63"/>
        <end position="67"/>
    </location>
</feature>
<keyword evidence="2" id="KW-0378">Hydrolase</keyword>
<protein>
    <recommendedName>
        <fullName evidence="4">HIT domain-containing protein</fullName>
    </recommendedName>
</protein>
<evidence type="ECO:0000256" key="1">
    <source>
        <dbReference type="ARBA" id="ARBA00022741"/>
    </source>
</evidence>
<dbReference type="InterPro" id="IPR051884">
    <property type="entry name" value="Bis(5'-adenosyl)-TPase_reg"/>
</dbReference>
<keyword evidence="1" id="KW-0547">Nucleotide-binding</keyword>
<dbReference type="InterPro" id="IPR019808">
    <property type="entry name" value="Histidine_triad_CS"/>
</dbReference>
<dbReference type="InterPro" id="IPR011146">
    <property type="entry name" value="HIT-like"/>
</dbReference>
<dbReference type="GO" id="GO:0000166">
    <property type="term" value="F:nucleotide binding"/>
    <property type="evidence" value="ECO:0007669"/>
    <property type="project" value="UniProtKB-KW"/>
</dbReference>
<dbReference type="PROSITE" id="PS00892">
    <property type="entry name" value="HIT_1"/>
    <property type="match status" value="1"/>
</dbReference>
<proteinExistence type="predicted"/>
<gene>
    <name evidence="5" type="ORF">HDU87_008466</name>
</gene>
<keyword evidence="6" id="KW-1185">Reference proteome</keyword>
<evidence type="ECO:0000256" key="2">
    <source>
        <dbReference type="ARBA" id="ARBA00022801"/>
    </source>
</evidence>
<dbReference type="InterPro" id="IPR036265">
    <property type="entry name" value="HIT-like_sf"/>
</dbReference>
<dbReference type="PROSITE" id="PS51084">
    <property type="entry name" value="HIT_2"/>
    <property type="match status" value="1"/>
</dbReference>
<evidence type="ECO:0000313" key="6">
    <source>
        <dbReference type="Proteomes" id="UP001212152"/>
    </source>
</evidence>
<dbReference type="AlphaFoldDB" id="A0AAD5TQT9"/>
<dbReference type="SUPFAM" id="SSF54197">
    <property type="entry name" value="HIT-like"/>
    <property type="match status" value="1"/>
</dbReference>
<organism evidence="5 6">
    <name type="scientific">Geranomyces variabilis</name>
    <dbReference type="NCBI Taxonomy" id="109894"/>
    <lineage>
        <taxon>Eukaryota</taxon>
        <taxon>Fungi</taxon>
        <taxon>Fungi incertae sedis</taxon>
        <taxon>Chytridiomycota</taxon>
        <taxon>Chytridiomycota incertae sedis</taxon>
        <taxon>Chytridiomycetes</taxon>
        <taxon>Spizellomycetales</taxon>
        <taxon>Powellomycetaceae</taxon>
        <taxon>Geranomyces</taxon>
    </lineage>
</organism>
<dbReference type="EMBL" id="JADGJQ010000009">
    <property type="protein sequence ID" value="KAJ3182304.1"/>
    <property type="molecule type" value="Genomic_DNA"/>
</dbReference>
<dbReference type="FunFam" id="3.30.428.10:FF:000011">
    <property type="entry name" value="Fragile histidine triad"/>
    <property type="match status" value="1"/>
</dbReference>
<dbReference type="GO" id="GO:0016787">
    <property type="term" value="F:hydrolase activity"/>
    <property type="evidence" value="ECO:0007669"/>
    <property type="project" value="UniProtKB-KW"/>
</dbReference>
<name>A0AAD5TQT9_9FUNG</name>
<accession>A0AAD5TQT9</accession>
<reference evidence="5" key="1">
    <citation type="submission" date="2020-05" db="EMBL/GenBank/DDBJ databases">
        <title>Phylogenomic resolution of chytrid fungi.</title>
        <authorList>
            <person name="Stajich J.E."/>
            <person name="Amses K."/>
            <person name="Simmons R."/>
            <person name="Seto K."/>
            <person name="Myers J."/>
            <person name="Bonds A."/>
            <person name="Quandt C.A."/>
            <person name="Barry K."/>
            <person name="Liu P."/>
            <person name="Grigoriev I."/>
            <person name="Longcore J.E."/>
            <person name="James T.Y."/>
        </authorList>
    </citation>
    <scope>NUCLEOTIDE SEQUENCE</scope>
    <source>
        <strain evidence="5">JEL0379</strain>
    </source>
</reference>
<dbReference type="PANTHER" id="PTHR46243">
    <property type="entry name" value="BIS(5'-ADENOSYL)-TRIPHOSPHATASE"/>
    <property type="match status" value="1"/>
</dbReference>
<feature type="domain" description="HIT" evidence="4">
    <location>
        <begin position="1"/>
        <end position="78"/>
    </location>
</feature>
<sequence>MALDVLVLPRRVVQRFADLSREEVADLFLSAHTIAKKVETQYKAESLTITIQDGVQAGQTVPHVHVHLIPRRTGDWADNNDIYPEIDEKERELAQTLKQQSQTTTTTPIKKKFVDDENRQQRTPEDMASEAKVLRALFEQSEDIWSV</sequence>
<dbReference type="Gene3D" id="3.30.428.10">
    <property type="entry name" value="HIT-like"/>
    <property type="match status" value="1"/>
</dbReference>
<dbReference type="Proteomes" id="UP001212152">
    <property type="component" value="Unassembled WGS sequence"/>
</dbReference>
<evidence type="ECO:0000313" key="5">
    <source>
        <dbReference type="EMBL" id="KAJ3182304.1"/>
    </source>
</evidence>